<evidence type="ECO:0000313" key="2">
    <source>
        <dbReference type="Proteomes" id="UP000821845"/>
    </source>
</evidence>
<gene>
    <name evidence="1" type="ORF">HPB50_016556</name>
</gene>
<sequence>MVASNEGVASLEHLFTRSRLEPEHDFTALCRLCCVEQRAVGDMRLYIGYLSLKMLPGATETKRTRSCETCMRNSDD</sequence>
<dbReference type="Proteomes" id="UP000821845">
    <property type="component" value="Chromosome 2"/>
</dbReference>
<organism evidence="1 2">
    <name type="scientific">Hyalomma asiaticum</name>
    <name type="common">Tick</name>
    <dbReference type="NCBI Taxonomy" id="266040"/>
    <lineage>
        <taxon>Eukaryota</taxon>
        <taxon>Metazoa</taxon>
        <taxon>Ecdysozoa</taxon>
        <taxon>Arthropoda</taxon>
        <taxon>Chelicerata</taxon>
        <taxon>Arachnida</taxon>
        <taxon>Acari</taxon>
        <taxon>Parasitiformes</taxon>
        <taxon>Ixodida</taxon>
        <taxon>Ixodoidea</taxon>
        <taxon>Ixodidae</taxon>
        <taxon>Hyalomminae</taxon>
        <taxon>Hyalomma</taxon>
    </lineage>
</organism>
<accession>A0ACB7SYV7</accession>
<keyword evidence="2" id="KW-1185">Reference proteome</keyword>
<comment type="caution">
    <text evidence="1">The sequence shown here is derived from an EMBL/GenBank/DDBJ whole genome shotgun (WGS) entry which is preliminary data.</text>
</comment>
<reference evidence="1" key="1">
    <citation type="submission" date="2020-05" db="EMBL/GenBank/DDBJ databases">
        <title>Large-scale comparative analyses of tick genomes elucidate their genetic diversity and vector capacities.</title>
        <authorList>
            <person name="Jia N."/>
            <person name="Wang J."/>
            <person name="Shi W."/>
            <person name="Du L."/>
            <person name="Sun Y."/>
            <person name="Zhan W."/>
            <person name="Jiang J."/>
            <person name="Wang Q."/>
            <person name="Zhang B."/>
            <person name="Ji P."/>
            <person name="Sakyi L.B."/>
            <person name="Cui X."/>
            <person name="Yuan T."/>
            <person name="Jiang B."/>
            <person name="Yang W."/>
            <person name="Lam T.T.-Y."/>
            <person name="Chang Q."/>
            <person name="Ding S."/>
            <person name="Wang X."/>
            <person name="Zhu J."/>
            <person name="Ruan X."/>
            <person name="Zhao L."/>
            <person name="Wei J."/>
            <person name="Que T."/>
            <person name="Du C."/>
            <person name="Cheng J."/>
            <person name="Dai P."/>
            <person name="Han X."/>
            <person name="Huang E."/>
            <person name="Gao Y."/>
            <person name="Liu J."/>
            <person name="Shao H."/>
            <person name="Ye R."/>
            <person name="Li L."/>
            <person name="Wei W."/>
            <person name="Wang X."/>
            <person name="Wang C."/>
            <person name="Yang T."/>
            <person name="Huo Q."/>
            <person name="Li W."/>
            <person name="Guo W."/>
            <person name="Chen H."/>
            <person name="Zhou L."/>
            <person name="Ni X."/>
            <person name="Tian J."/>
            <person name="Zhou Y."/>
            <person name="Sheng Y."/>
            <person name="Liu T."/>
            <person name="Pan Y."/>
            <person name="Xia L."/>
            <person name="Li J."/>
            <person name="Zhao F."/>
            <person name="Cao W."/>
        </authorList>
    </citation>
    <scope>NUCLEOTIDE SEQUENCE</scope>
    <source>
        <strain evidence="1">Hyas-2018</strain>
    </source>
</reference>
<name>A0ACB7SYV7_HYAAI</name>
<protein>
    <submittedName>
        <fullName evidence="1">Uncharacterized protein</fullName>
    </submittedName>
</protein>
<evidence type="ECO:0000313" key="1">
    <source>
        <dbReference type="EMBL" id="KAH6939237.1"/>
    </source>
</evidence>
<proteinExistence type="predicted"/>
<dbReference type="EMBL" id="CM023482">
    <property type="protein sequence ID" value="KAH6939237.1"/>
    <property type="molecule type" value="Genomic_DNA"/>
</dbReference>